<feature type="region of interest" description="Disordered" evidence="1">
    <location>
        <begin position="1"/>
        <end position="31"/>
    </location>
</feature>
<sequence length="272" mass="27616">MAPKRKAEAEPAAEAGPAGKKPATEAGAPAALVNPKRVRTLKAGAVGKGPVVLWMSRDQRLADNWALLHAAEQAQQAGDGQVAVAFNLHSVLHQRYPLLPGVAAAGLRRRGRGGGGDGYGTRGGRASSASCIAGPGREGGGSWCCTAAAPVAAVMGRVYDELEPVDVAGDRFEQPLPLGPDGIRHGTLPNGMRSCAWPGPAPTPGPAQLLRGLALHSSTAAIAAMPPTLVEGRPPPLWAGSARPKAPTAVSSARCMGATTSSTGLPPVVKRE</sequence>
<accession>A0A2J8A6V6</accession>
<dbReference type="PANTHER" id="PTHR10211:SF0">
    <property type="entry name" value="DEOXYRIBODIPYRIMIDINE PHOTO-LYASE"/>
    <property type="match status" value="1"/>
</dbReference>
<dbReference type="Pfam" id="PF00875">
    <property type="entry name" value="DNA_photolyase"/>
    <property type="match status" value="1"/>
</dbReference>
<dbReference type="Proteomes" id="UP000236333">
    <property type="component" value="Unassembled WGS sequence"/>
</dbReference>
<proteinExistence type="predicted"/>
<feature type="compositionally biased region" description="Low complexity" evidence="1">
    <location>
        <begin position="10"/>
        <end position="21"/>
    </location>
</feature>
<keyword evidence="3" id="KW-0456">Lyase</keyword>
<dbReference type="PANTHER" id="PTHR10211">
    <property type="entry name" value="DEOXYRIBODIPYRIMIDINE PHOTOLYASE"/>
    <property type="match status" value="1"/>
</dbReference>
<protein>
    <submittedName>
        <fullName evidence="3">Deoxyribodipyrimidine photo-lyase</fullName>
    </submittedName>
</protein>
<dbReference type="InterPro" id="IPR006050">
    <property type="entry name" value="DNA_photolyase_N"/>
</dbReference>
<feature type="region of interest" description="Disordered" evidence="1">
    <location>
        <begin position="239"/>
        <end position="272"/>
    </location>
</feature>
<dbReference type="InterPro" id="IPR036155">
    <property type="entry name" value="Crypto/Photolyase_N_sf"/>
</dbReference>
<evidence type="ECO:0000256" key="1">
    <source>
        <dbReference type="SAM" id="MobiDB-lite"/>
    </source>
</evidence>
<evidence type="ECO:0000313" key="4">
    <source>
        <dbReference type="Proteomes" id="UP000236333"/>
    </source>
</evidence>
<name>A0A2J8A6V6_9CHLO</name>
<dbReference type="OrthoDB" id="496749at2759"/>
<dbReference type="InterPro" id="IPR052219">
    <property type="entry name" value="Photolyase_Class-2"/>
</dbReference>
<dbReference type="GO" id="GO:0000719">
    <property type="term" value="P:photoreactive repair"/>
    <property type="evidence" value="ECO:0007669"/>
    <property type="project" value="TreeGrafter"/>
</dbReference>
<dbReference type="GO" id="GO:0003904">
    <property type="term" value="F:deoxyribodipyrimidine photo-lyase activity"/>
    <property type="evidence" value="ECO:0007669"/>
    <property type="project" value="TreeGrafter"/>
</dbReference>
<dbReference type="InterPro" id="IPR014729">
    <property type="entry name" value="Rossmann-like_a/b/a_fold"/>
</dbReference>
<dbReference type="SUPFAM" id="SSF52425">
    <property type="entry name" value="Cryptochrome/photolyase, N-terminal domain"/>
    <property type="match status" value="1"/>
</dbReference>
<organism evidence="3 4">
    <name type="scientific">Tetrabaena socialis</name>
    <dbReference type="NCBI Taxonomy" id="47790"/>
    <lineage>
        <taxon>Eukaryota</taxon>
        <taxon>Viridiplantae</taxon>
        <taxon>Chlorophyta</taxon>
        <taxon>core chlorophytes</taxon>
        <taxon>Chlorophyceae</taxon>
        <taxon>CS clade</taxon>
        <taxon>Chlamydomonadales</taxon>
        <taxon>Tetrabaenaceae</taxon>
        <taxon>Tetrabaena</taxon>
    </lineage>
</organism>
<keyword evidence="4" id="KW-1185">Reference proteome</keyword>
<dbReference type="AlphaFoldDB" id="A0A2J8A6V6"/>
<evidence type="ECO:0000259" key="2">
    <source>
        <dbReference type="Pfam" id="PF00875"/>
    </source>
</evidence>
<dbReference type="EMBL" id="PGGS01000138">
    <property type="protein sequence ID" value="PNH08254.1"/>
    <property type="molecule type" value="Genomic_DNA"/>
</dbReference>
<evidence type="ECO:0000313" key="3">
    <source>
        <dbReference type="EMBL" id="PNH08254.1"/>
    </source>
</evidence>
<comment type="caution">
    <text evidence="3">The sequence shown here is derived from an EMBL/GenBank/DDBJ whole genome shotgun (WGS) entry which is preliminary data.</text>
</comment>
<reference evidence="3 4" key="1">
    <citation type="journal article" date="2017" name="Mol. Biol. Evol.">
        <title>The 4-celled Tetrabaena socialis nuclear genome reveals the essential components for genetic control of cell number at the origin of multicellularity in the volvocine lineage.</title>
        <authorList>
            <person name="Featherston J."/>
            <person name="Arakaki Y."/>
            <person name="Hanschen E.R."/>
            <person name="Ferris P.J."/>
            <person name="Michod R.E."/>
            <person name="Olson B.J.S.C."/>
            <person name="Nozaki H."/>
            <person name="Durand P.M."/>
        </authorList>
    </citation>
    <scope>NUCLEOTIDE SEQUENCE [LARGE SCALE GENOMIC DNA]</scope>
    <source>
        <strain evidence="3 4">NIES-571</strain>
    </source>
</reference>
<gene>
    <name evidence="3" type="ORF">TSOC_005237</name>
</gene>
<dbReference type="Gene3D" id="3.40.50.620">
    <property type="entry name" value="HUPs"/>
    <property type="match status" value="1"/>
</dbReference>
<feature type="domain" description="Photolyase/cryptochrome alpha/beta" evidence="2">
    <location>
        <begin position="51"/>
        <end position="91"/>
    </location>
</feature>